<evidence type="ECO:0000256" key="1">
    <source>
        <dbReference type="SAM" id="Phobius"/>
    </source>
</evidence>
<keyword evidence="1" id="KW-0472">Membrane</keyword>
<dbReference type="EMBL" id="JAFHBD010000002">
    <property type="protein sequence ID" value="MBN2952070.1"/>
    <property type="molecule type" value="Genomic_DNA"/>
</dbReference>
<protein>
    <recommendedName>
        <fullName evidence="4">ABC-2 family transporter protein</fullName>
    </recommendedName>
</protein>
<feature type="transmembrane region" description="Helical" evidence="1">
    <location>
        <begin position="257"/>
        <end position="276"/>
    </location>
</feature>
<evidence type="ECO:0000313" key="3">
    <source>
        <dbReference type="Proteomes" id="UP000737612"/>
    </source>
</evidence>
<evidence type="ECO:0008006" key="4">
    <source>
        <dbReference type="Google" id="ProtNLM"/>
    </source>
</evidence>
<keyword evidence="1" id="KW-1133">Transmembrane helix</keyword>
<evidence type="ECO:0000313" key="2">
    <source>
        <dbReference type="EMBL" id="MBN2952070.1"/>
    </source>
</evidence>
<organism evidence="2 3">
    <name type="scientific">Fusicatenibacter saccharivorans</name>
    <dbReference type="NCBI Taxonomy" id="1150298"/>
    <lineage>
        <taxon>Bacteria</taxon>
        <taxon>Bacillati</taxon>
        <taxon>Bacillota</taxon>
        <taxon>Clostridia</taxon>
        <taxon>Lachnospirales</taxon>
        <taxon>Lachnospiraceae</taxon>
        <taxon>Fusicatenibacter</taxon>
    </lineage>
</organism>
<reference evidence="2" key="1">
    <citation type="submission" date="2021-02" db="EMBL/GenBank/DDBJ databases">
        <title>Metagenome-assembled genomes from human diarrheal sample B26.</title>
        <authorList>
            <person name="Ateba T.P."/>
            <person name="Alayande K.A."/>
            <person name="Mwanza M."/>
        </authorList>
    </citation>
    <scope>NUCLEOTIDE SEQUENCE</scope>
    <source>
        <strain evidence="2">06WH</strain>
    </source>
</reference>
<proteinExistence type="predicted"/>
<sequence length="283" mass="32447">MFISTQPTAAKLWGDEKKMTFFRMMKMDFRRMFLSGKFYFAMAGTMFVTLLNISQEAAHAWNDTSLWYLVKSSHGLGAFFGVFSVLAVLPFALSYWEDRRNHYLCFVETRAGKTTYCWSHLCVTFLGAFLCIFLGMTAAYSLLLLKMPMLRASDAESLLYEIEMGDGKRNFLILSRTFPQMYFIASIAADAARYAFLAVTVFAASEKIKNLFVLASLPILLEYVSQILADSLGLPRWMRWYTFNGTSIDTLSDFLEISGYFLILSFLIGVVFWLLIRRRELDG</sequence>
<gene>
    <name evidence="2" type="ORF">JTJ23_00410</name>
</gene>
<accession>A0A939CDB3</accession>
<keyword evidence="1" id="KW-0812">Transmembrane</keyword>
<name>A0A939CDB3_9FIRM</name>
<dbReference type="Proteomes" id="UP000737612">
    <property type="component" value="Unassembled WGS sequence"/>
</dbReference>
<feature type="transmembrane region" description="Helical" evidence="1">
    <location>
        <begin position="76"/>
        <end position="96"/>
    </location>
</feature>
<feature type="transmembrane region" description="Helical" evidence="1">
    <location>
        <begin position="211"/>
        <end position="229"/>
    </location>
</feature>
<feature type="transmembrane region" description="Helical" evidence="1">
    <location>
        <begin position="117"/>
        <end position="143"/>
    </location>
</feature>
<comment type="caution">
    <text evidence="2">The sequence shown here is derived from an EMBL/GenBank/DDBJ whole genome shotgun (WGS) entry which is preliminary data.</text>
</comment>
<dbReference type="AlphaFoldDB" id="A0A939CDB3"/>
<feature type="transmembrane region" description="Helical" evidence="1">
    <location>
        <begin position="181"/>
        <end position="204"/>
    </location>
</feature>